<comment type="similarity">
    <text evidence="3 9 11">Belongs to the uracil-DNA glycosylase (UDG) superfamily. UNG family.</text>
</comment>
<dbReference type="PANTHER" id="PTHR11264">
    <property type="entry name" value="URACIL-DNA GLYCOSYLASE"/>
    <property type="match status" value="1"/>
</dbReference>
<dbReference type="InterPro" id="IPR018085">
    <property type="entry name" value="Ura-DNA_Glyclase_AS"/>
</dbReference>
<proteinExistence type="inferred from homology"/>
<evidence type="ECO:0000256" key="6">
    <source>
        <dbReference type="ARBA" id="ARBA00022763"/>
    </source>
</evidence>
<evidence type="ECO:0000259" key="12">
    <source>
        <dbReference type="SMART" id="SM00986"/>
    </source>
</evidence>
<organism evidence="13 14">
    <name type="scientific">Gemella haemolysans ATCC 10379</name>
    <dbReference type="NCBI Taxonomy" id="546270"/>
    <lineage>
        <taxon>Bacteria</taxon>
        <taxon>Bacillati</taxon>
        <taxon>Bacillota</taxon>
        <taxon>Bacilli</taxon>
        <taxon>Bacillales</taxon>
        <taxon>Gemellaceae</taxon>
        <taxon>Gemella</taxon>
    </lineage>
</organism>
<reference evidence="13" key="2">
    <citation type="submission" date="2009-06" db="EMBL/GenBank/DDBJ databases">
        <authorList>
            <person name="Sebastian Y."/>
            <person name="Madupu R."/>
            <person name="Durkin A.S."/>
            <person name="Torralba M."/>
            <person name="Methe B."/>
            <person name="Sutton G.G."/>
            <person name="Strausberg R.L."/>
            <person name="Nelson K.E."/>
        </authorList>
    </citation>
    <scope>NUCLEOTIDE SEQUENCE [LARGE SCALE GENOMIC DNA]</scope>
    <source>
        <strain evidence="13">ATCC 10379</strain>
    </source>
</reference>
<evidence type="ECO:0000256" key="3">
    <source>
        <dbReference type="ARBA" id="ARBA00008184"/>
    </source>
</evidence>
<evidence type="ECO:0000313" key="13">
    <source>
        <dbReference type="EMBL" id="EER68601.1"/>
    </source>
</evidence>
<sequence length="247" mass="28439">MHNSWNEVIKNYPKIDELNELIKKIDEKRLTTTIYPPKEQVFRVFDLALEDIKVVILGQDPYHNPEQACGLSFSVNDGVPLPKSLINIYKELHDDLGINPAKTGNLESWFNQGVFLLNAVLTVEKNSPASHSKMGWENFTDYIIETISEKNENVVFVLWGAYARSKNKLIDPSKHLIIESAHPSPLSAYRGFFGSKVFSQINDYLDSHGRGNIDFELKMKTNEQISFFKIFLKNFKYILSKRYIMST</sequence>
<dbReference type="InterPro" id="IPR005122">
    <property type="entry name" value="Uracil-DNA_glycosylase-like"/>
</dbReference>
<dbReference type="EMBL" id="ACDZ02000008">
    <property type="protein sequence ID" value="EER68601.1"/>
    <property type="molecule type" value="Genomic_DNA"/>
</dbReference>
<dbReference type="GO" id="GO:0004844">
    <property type="term" value="F:uracil DNA N-glycosylase activity"/>
    <property type="evidence" value="ECO:0007669"/>
    <property type="project" value="UniProtKB-UniRule"/>
</dbReference>
<dbReference type="OrthoDB" id="9804372at2"/>
<evidence type="ECO:0000256" key="8">
    <source>
        <dbReference type="ARBA" id="ARBA00023204"/>
    </source>
</evidence>
<keyword evidence="8 9" id="KW-0234">DNA repair</keyword>
<evidence type="ECO:0000256" key="10">
    <source>
        <dbReference type="PROSITE-ProRule" id="PRU10072"/>
    </source>
</evidence>
<reference evidence="13" key="1">
    <citation type="submission" date="2009-01" db="EMBL/GenBank/DDBJ databases">
        <authorList>
            <person name="Fulton L."/>
            <person name="Clifton S."/>
            <person name="Chinwalla A.T."/>
            <person name="Mitreva M."/>
            <person name="Sodergren E."/>
            <person name="Weinstock G."/>
            <person name="Clifton S."/>
            <person name="Dooling D.J."/>
            <person name="Fulton B."/>
            <person name="Minx P."/>
            <person name="Pepin K.H."/>
            <person name="Johnson M."/>
            <person name="Bhonagiri V."/>
            <person name="Nash W.E."/>
            <person name="Mardis E.R."/>
            <person name="Wilson R.K."/>
        </authorList>
    </citation>
    <scope>NUCLEOTIDE SEQUENCE [LARGE SCALE GENOMIC DNA]</scope>
    <source>
        <strain evidence="13">ATCC 10379</strain>
    </source>
</reference>
<keyword evidence="13" id="KW-0326">Glycosidase</keyword>
<keyword evidence="9" id="KW-0963">Cytoplasm</keyword>
<dbReference type="NCBIfam" id="NF003591">
    <property type="entry name" value="PRK05254.1-4"/>
    <property type="match status" value="1"/>
</dbReference>
<dbReference type="PROSITE" id="PS00130">
    <property type="entry name" value="U_DNA_GLYCOSYLASE"/>
    <property type="match status" value="1"/>
</dbReference>
<evidence type="ECO:0000256" key="1">
    <source>
        <dbReference type="ARBA" id="ARBA00001400"/>
    </source>
</evidence>
<dbReference type="Gene3D" id="3.40.470.10">
    <property type="entry name" value="Uracil-DNA glycosylase-like domain"/>
    <property type="match status" value="1"/>
</dbReference>
<accession>C5NVK4</accession>
<dbReference type="NCBIfam" id="NF003592">
    <property type="entry name" value="PRK05254.1-5"/>
    <property type="match status" value="1"/>
</dbReference>
<keyword evidence="6 9" id="KW-0227">DNA damage</keyword>
<dbReference type="FunFam" id="3.40.470.10:FF:000001">
    <property type="entry name" value="Uracil-DNA glycosylase"/>
    <property type="match status" value="1"/>
</dbReference>
<dbReference type="SMART" id="SM00986">
    <property type="entry name" value="UDG"/>
    <property type="match status" value="1"/>
</dbReference>
<dbReference type="eggNOG" id="COG0692">
    <property type="taxonomic scope" value="Bacteria"/>
</dbReference>
<keyword evidence="7 9" id="KW-0378">Hydrolase</keyword>
<comment type="catalytic activity">
    <reaction evidence="1 9 11">
        <text>Hydrolyzes single-stranded DNA or mismatched double-stranded DNA and polynucleotides, releasing free uracil.</text>
        <dbReference type="EC" id="3.2.2.27"/>
    </reaction>
</comment>
<dbReference type="CDD" id="cd10027">
    <property type="entry name" value="UDG-F1-like"/>
    <property type="match status" value="1"/>
</dbReference>
<evidence type="ECO:0000256" key="2">
    <source>
        <dbReference type="ARBA" id="ARBA00002631"/>
    </source>
</evidence>
<dbReference type="Pfam" id="PF03167">
    <property type="entry name" value="UDG"/>
    <property type="match status" value="1"/>
</dbReference>
<dbReference type="PANTHER" id="PTHR11264:SF0">
    <property type="entry name" value="URACIL-DNA GLYCOSYLASE"/>
    <property type="match status" value="1"/>
</dbReference>
<dbReference type="InterPro" id="IPR002043">
    <property type="entry name" value="UDG_fam1"/>
</dbReference>
<evidence type="ECO:0000256" key="7">
    <source>
        <dbReference type="ARBA" id="ARBA00022801"/>
    </source>
</evidence>
<name>C5NVK4_9BACL</name>
<dbReference type="EC" id="3.2.2.27" evidence="4 9"/>
<dbReference type="NCBIfam" id="NF003588">
    <property type="entry name" value="PRK05254.1-1"/>
    <property type="match status" value="1"/>
</dbReference>
<evidence type="ECO:0000256" key="11">
    <source>
        <dbReference type="RuleBase" id="RU003780"/>
    </source>
</evidence>
<keyword evidence="14" id="KW-1185">Reference proteome</keyword>
<dbReference type="NCBIfam" id="TIGR00628">
    <property type="entry name" value="ung"/>
    <property type="match status" value="1"/>
</dbReference>
<protein>
    <recommendedName>
        <fullName evidence="5 9">Uracil-DNA glycosylase</fullName>
        <shortName evidence="9">UDG</shortName>
        <ecNumber evidence="4 9">3.2.2.27</ecNumber>
    </recommendedName>
</protein>
<dbReference type="GO" id="GO:0097510">
    <property type="term" value="P:base-excision repair, AP site formation via deaminated base removal"/>
    <property type="evidence" value="ECO:0007669"/>
    <property type="project" value="TreeGrafter"/>
</dbReference>
<gene>
    <name evidence="9 13" type="primary">ung</name>
    <name evidence="13" type="ORF">GEMHA0001_0918</name>
</gene>
<evidence type="ECO:0000313" key="14">
    <source>
        <dbReference type="Proteomes" id="UP000006004"/>
    </source>
</evidence>
<comment type="caution">
    <text evidence="13">The sequence shown here is derived from an EMBL/GenBank/DDBJ whole genome shotgun (WGS) entry which is preliminary data.</text>
</comment>
<comment type="subcellular location">
    <subcellularLocation>
        <location evidence="9">Cytoplasm</location>
    </subcellularLocation>
</comment>
<dbReference type="GO" id="GO:0005737">
    <property type="term" value="C:cytoplasm"/>
    <property type="evidence" value="ECO:0007669"/>
    <property type="project" value="UniProtKB-SubCell"/>
</dbReference>
<comment type="function">
    <text evidence="2 9 11">Excises uracil residues from the DNA which can arise as a result of misincorporation of dUMP residues by DNA polymerase or due to deamination of cytosine.</text>
</comment>
<evidence type="ECO:0000256" key="5">
    <source>
        <dbReference type="ARBA" id="ARBA00018429"/>
    </source>
</evidence>
<dbReference type="SUPFAM" id="SSF52141">
    <property type="entry name" value="Uracil-DNA glycosylase-like"/>
    <property type="match status" value="1"/>
</dbReference>
<dbReference type="InterPro" id="IPR036895">
    <property type="entry name" value="Uracil-DNA_glycosylase-like_sf"/>
</dbReference>
<evidence type="ECO:0000256" key="9">
    <source>
        <dbReference type="HAMAP-Rule" id="MF_00148"/>
    </source>
</evidence>
<dbReference type="NCBIfam" id="NF003589">
    <property type="entry name" value="PRK05254.1-2"/>
    <property type="match status" value="1"/>
</dbReference>
<dbReference type="AlphaFoldDB" id="C5NVK4"/>
<feature type="active site" description="Proton acceptor" evidence="9 10">
    <location>
        <position position="60"/>
    </location>
</feature>
<evidence type="ECO:0000256" key="4">
    <source>
        <dbReference type="ARBA" id="ARBA00012030"/>
    </source>
</evidence>
<dbReference type="RefSeq" id="WP_003144154.1">
    <property type="nucleotide sequence ID" value="NZ_ACDZ02000008.1"/>
</dbReference>
<dbReference type="HAMAP" id="MF_00148">
    <property type="entry name" value="UDG"/>
    <property type="match status" value="1"/>
</dbReference>
<feature type="domain" description="Uracil-DNA glycosylase-like" evidence="12">
    <location>
        <begin position="45"/>
        <end position="205"/>
    </location>
</feature>
<dbReference type="SMART" id="SM00987">
    <property type="entry name" value="UreE_C"/>
    <property type="match status" value="1"/>
</dbReference>
<dbReference type="Proteomes" id="UP000006004">
    <property type="component" value="Unassembled WGS sequence"/>
</dbReference>